<evidence type="ECO:0000313" key="2">
    <source>
        <dbReference type="EMBL" id="SSA44212.1"/>
    </source>
</evidence>
<organism evidence="2 4">
    <name type="scientific">Jannaschia seohaensis</name>
    <dbReference type="NCBI Taxonomy" id="475081"/>
    <lineage>
        <taxon>Bacteria</taxon>
        <taxon>Pseudomonadati</taxon>
        <taxon>Pseudomonadota</taxon>
        <taxon>Alphaproteobacteria</taxon>
        <taxon>Rhodobacterales</taxon>
        <taxon>Roseobacteraceae</taxon>
        <taxon>Jannaschia</taxon>
    </lineage>
</organism>
<dbReference type="RefSeq" id="WP_170125359.1">
    <property type="nucleotide sequence ID" value="NZ_QGDJ01000003.1"/>
</dbReference>
<dbReference type="EMBL" id="UETC01000003">
    <property type="protein sequence ID" value="SSA44212.1"/>
    <property type="molecule type" value="Genomic_DNA"/>
</dbReference>
<proteinExistence type="predicted"/>
<keyword evidence="3" id="KW-1185">Reference proteome</keyword>
<sequence length="232" mass="26385">MQPYFFPYIGYFQLLAAVDLMVLHDDVQYIKQGWVNRNRILRDGSPVWLTLPLVSGDHRDHIMDKRLFDGAAARNKAFRRICASYRNAPCFAETAAMLEPLFQEPVEGISEFNRRSLCAVAAKIGIATPVVLASERAYGQDVSGQDRVLRICQREAATHYINPIGARRIGLYQGQAFREARLTLSYIETDPDLIYDQTSAPFVPNLSIIDILMHVPRDRIRDMLPRYSLLPG</sequence>
<evidence type="ECO:0000313" key="4">
    <source>
        <dbReference type="Proteomes" id="UP000251571"/>
    </source>
</evidence>
<dbReference type="InterPro" id="IPR014985">
    <property type="entry name" value="WbqC"/>
</dbReference>
<dbReference type="Proteomes" id="UP000251571">
    <property type="component" value="Unassembled WGS sequence"/>
</dbReference>
<dbReference type="Proteomes" id="UP000245839">
    <property type="component" value="Unassembled WGS sequence"/>
</dbReference>
<dbReference type="AlphaFoldDB" id="A0A2Y9BZE6"/>
<reference evidence="2 4" key="1">
    <citation type="submission" date="2016-10" db="EMBL/GenBank/DDBJ databases">
        <authorList>
            <person name="Cai Z."/>
        </authorList>
    </citation>
    <scope>NUCLEOTIDE SEQUENCE [LARGE SCALE GENOMIC DNA]</scope>
    <source>
        <strain evidence="2 4">DSM 25227</strain>
    </source>
</reference>
<accession>A0A2Y9BZE6</accession>
<evidence type="ECO:0000313" key="1">
    <source>
        <dbReference type="EMBL" id="PWJ20217.1"/>
    </source>
</evidence>
<dbReference type="Pfam" id="PF08889">
    <property type="entry name" value="WbqC"/>
    <property type="match status" value="1"/>
</dbReference>
<evidence type="ECO:0000313" key="3">
    <source>
        <dbReference type="Proteomes" id="UP000245839"/>
    </source>
</evidence>
<name>A0A2Y9BZE6_9RHOB</name>
<dbReference type="EMBL" id="QGDJ01000003">
    <property type="protein sequence ID" value="PWJ20217.1"/>
    <property type="molecule type" value="Genomic_DNA"/>
</dbReference>
<reference evidence="1 3" key="2">
    <citation type="submission" date="2018-03" db="EMBL/GenBank/DDBJ databases">
        <title>Genomic Encyclopedia of Archaeal and Bacterial Type Strains, Phase II (KMG-II): from individual species to whole genera.</title>
        <authorList>
            <person name="Goeker M."/>
        </authorList>
    </citation>
    <scope>NUCLEOTIDE SEQUENCE [LARGE SCALE GENOMIC DNA]</scope>
    <source>
        <strain evidence="1 3">DSM 25227</strain>
    </source>
</reference>
<gene>
    <name evidence="1" type="ORF">BCF38_10332</name>
    <name evidence="2" type="ORF">SAMN05421539_10332</name>
</gene>
<protein>
    <submittedName>
        <fullName evidence="1 2">WbqC-like protein</fullName>
    </submittedName>
</protein>